<dbReference type="AlphaFoldDB" id="A0A7S8HD13"/>
<feature type="compositionally biased region" description="Low complexity" evidence="1">
    <location>
        <begin position="63"/>
        <end position="76"/>
    </location>
</feature>
<accession>A0A7S8HD13</accession>
<dbReference type="KEGG" id="kmn:HW532_15790"/>
<evidence type="ECO:0000313" key="2">
    <source>
        <dbReference type="EMBL" id="QPC44024.1"/>
    </source>
</evidence>
<proteinExistence type="predicted"/>
<gene>
    <name evidence="2" type="ORF">HW532_15790</name>
</gene>
<feature type="region of interest" description="Disordered" evidence="1">
    <location>
        <begin position="59"/>
        <end position="92"/>
    </location>
</feature>
<organism evidence="2 3">
    <name type="scientific">Kaustia mangrovi</name>
    <dbReference type="NCBI Taxonomy" id="2593653"/>
    <lineage>
        <taxon>Bacteria</taxon>
        <taxon>Pseudomonadati</taxon>
        <taxon>Pseudomonadota</taxon>
        <taxon>Alphaproteobacteria</taxon>
        <taxon>Hyphomicrobiales</taxon>
        <taxon>Parvibaculaceae</taxon>
        <taxon>Kaustia</taxon>
    </lineage>
</organism>
<reference evidence="2 3" key="1">
    <citation type="submission" date="2020-06" db="EMBL/GenBank/DDBJ databases">
        <title>Genome sequence of 2 isolates from Red Sea Mangroves.</title>
        <authorList>
            <person name="Sefrji F."/>
            <person name="Michoud G."/>
            <person name="Merlino G."/>
            <person name="Daffonchio D."/>
        </authorList>
    </citation>
    <scope>NUCLEOTIDE SEQUENCE [LARGE SCALE GENOMIC DNA]</scope>
    <source>
        <strain evidence="2 3">R1DC25</strain>
    </source>
</reference>
<dbReference type="EMBL" id="CP058214">
    <property type="protein sequence ID" value="QPC44024.1"/>
    <property type="molecule type" value="Genomic_DNA"/>
</dbReference>
<evidence type="ECO:0000256" key="1">
    <source>
        <dbReference type="SAM" id="MobiDB-lite"/>
    </source>
</evidence>
<sequence>MTPDEHRVAAQHYATDALGYLIRGDTDTAREKHQAARIHLIAAMNIEAVRKREISKGAGNGIETEAAQEALQPEAASSDDPGRAPRSVENDR</sequence>
<keyword evidence="3" id="KW-1185">Reference proteome</keyword>
<evidence type="ECO:0000313" key="3">
    <source>
        <dbReference type="Proteomes" id="UP000593594"/>
    </source>
</evidence>
<protein>
    <submittedName>
        <fullName evidence="2">Uncharacterized protein</fullName>
    </submittedName>
</protein>
<feature type="compositionally biased region" description="Basic and acidic residues" evidence="1">
    <location>
        <begin position="80"/>
        <end position="92"/>
    </location>
</feature>
<dbReference type="RefSeq" id="WP_213161386.1">
    <property type="nucleotide sequence ID" value="NZ_CP058214.1"/>
</dbReference>
<name>A0A7S8HD13_9HYPH</name>
<dbReference type="Proteomes" id="UP000593594">
    <property type="component" value="Chromosome"/>
</dbReference>